<reference evidence="3" key="1">
    <citation type="submission" date="2016-06" db="UniProtKB">
        <authorList>
            <consortium name="WormBaseParasite"/>
        </authorList>
    </citation>
    <scope>IDENTIFICATION</scope>
</reference>
<dbReference type="EMBL" id="UYRT01084991">
    <property type="protein sequence ID" value="VDN29545.1"/>
    <property type="molecule type" value="Genomic_DNA"/>
</dbReference>
<keyword evidence="2" id="KW-1185">Reference proteome</keyword>
<dbReference type="Proteomes" id="UP000271098">
    <property type="component" value="Unassembled WGS sequence"/>
</dbReference>
<evidence type="ECO:0000313" key="2">
    <source>
        <dbReference type="Proteomes" id="UP000271098"/>
    </source>
</evidence>
<dbReference type="WBParaSite" id="GPUH_0001732101-mRNA-1">
    <property type="protein sequence ID" value="GPUH_0001732101-mRNA-1"/>
    <property type="gene ID" value="GPUH_0001732101"/>
</dbReference>
<proteinExistence type="predicted"/>
<reference evidence="1 2" key="2">
    <citation type="submission" date="2018-11" db="EMBL/GenBank/DDBJ databases">
        <authorList>
            <consortium name="Pathogen Informatics"/>
        </authorList>
    </citation>
    <scope>NUCLEOTIDE SEQUENCE [LARGE SCALE GENOMIC DNA]</scope>
</reference>
<name>A0A183E8K8_9BILA</name>
<sequence length="154" mass="18155">MSNMELRINQAEWLQKVDQNLQAICLIGRKLISGRAACRNPGSELILIQQEAKLIRYVSRVCYFNERYRGTRYPALYDWLTYVNLTSTEIVALLEYFQTFCALIALLDISERLRFTSEGRRRLRKSSYSLRSYISRWRDVSKKDRPLLCSDSAR</sequence>
<evidence type="ECO:0000313" key="3">
    <source>
        <dbReference type="WBParaSite" id="GPUH_0001732101-mRNA-1"/>
    </source>
</evidence>
<dbReference type="AlphaFoldDB" id="A0A183E8K8"/>
<gene>
    <name evidence="1" type="ORF">GPUH_LOCUS17300</name>
</gene>
<protein>
    <submittedName>
        <fullName evidence="3">Transposase</fullName>
    </submittedName>
</protein>
<accession>A0A183E8K8</accession>
<organism evidence="3">
    <name type="scientific">Gongylonema pulchrum</name>
    <dbReference type="NCBI Taxonomy" id="637853"/>
    <lineage>
        <taxon>Eukaryota</taxon>
        <taxon>Metazoa</taxon>
        <taxon>Ecdysozoa</taxon>
        <taxon>Nematoda</taxon>
        <taxon>Chromadorea</taxon>
        <taxon>Rhabditida</taxon>
        <taxon>Spirurina</taxon>
        <taxon>Spiruromorpha</taxon>
        <taxon>Spiruroidea</taxon>
        <taxon>Gongylonematidae</taxon>
        <taxon>Gongylonema</taxon>
    </lineage>
</organism>
<evidence type="ECO:0000313" key="1">
    <source>
        <dbReference type="EMBL" id="VDN29545.1"/>
    </source>
</evidence>